<evidence type="ECO:0000313" key="1">
    <source>
        <dbReference type="EMBL" id="KIR50520.1"/>
    </source>
</evidence>
<dbReference type="HOGENOM" id="CLU_2996446_0_0_1"/>
<protein>
    <submittedName>
        <fullName evidence="1">Uncharacterized protein</fullName>
    </submittedName>
</protein>
<sequence length="57" mass="6371">MVNLQSKLKSAIRIMKSSFRDLELLALPFSRNGVTTTGEISLKLRWMVGSAKSSQML</sequence>
<dbReference type="AlphaFoldDB" id="A0A0D0VYT8"/>
<organism evidence="1">
    <name type="scientific">Cryptococcus bacillisporus CA1280</name>
    <dbReference type="NCBI Taxonomy" id="1296109"/>
    <lineage>
        <taxon>Eukaryota</taxon>
        <taxon>Fungi</taxon>
        <taxon>Dikarya</taxon>
        <taxon>Basidiomycota</taxon>
        <taxon>Agaricomycotina</taxon>
        <taxon>Tremellomycetes</taxon>
        <taxon>Tremellales</taxon>
        <taxon>Cryptococcaceae</taxon>
        <taxon>Cryptococcus</taxon>
        <taxon>Cryptococcus gattii species complex</taxon>
    </lineage>
</organism>
<proteinExistence type="predicted"/>
<reference evidence="1" key="1">
    <citation type="submission" date="2015-01" db="EMBL/GenBank/DDBJ databases">
        <title>The Genome Sequence of Cryptococcus gattii CA1280.</title>
        <authorList>
            <consortium name="The Broad Institute Genomics Platform"/>
            <person name="Cuomo C."/>
            <person name="Litvintseva A."/>
            <person name="Chen Y."/>
            <person name="Heitman J."/>
            <person name="Sun S."/>
            <person name="Springer D."/>
            <person name="Dromer F."/>
            <person name="Young S."/>
            <person name="Zeng Q."/>
            <person name="Gargeya S."/>
            <person name="Abouelleil A."/>
            <person name="Alvarado L."/>
            <person name="Chapman S.B."/>
            <person name="Gainer-Dewar J."/>
            <person name="Goldberg J."/>
            <person name="Griggs A."/>
            <person name="Gujja S."/>
            <person name="Hansen M."/>
            <person name="Howarth C."/>
            <person name="Imamovic A."/>
            <person name="Larimer J."/>
            <person name="Murphy C."/>
            <person name="Naylor J."/>
            <person name="Pearson M."/>
            <person name="Priest M."/>
            <person name="Roberts A."/>
            <person name="Saif S."/>
            <person name="Shea T."/>
            <person name="Sykes S."/>
            <person name="Wortman J."/>
            <person name="Nusbaum C."/>
            <person name="Birren B."/>
        </authorList>
    </citation>
    <scope>NUCLEOTIDE SEQUENCE [LARGE SCALE GENOMIC DNA]</scope>
    <source>
        <strain evidence="1">CA1280</strain>
    </source>
</reference>
<accession>A0A0D0VYT8</accession>
<gene>
    <name evidence="1" type="ORF">I312_00461</name>
</gene>
<dbReference type="EMBL" id="KN847973">
    <property type="protein sequence ID" value="KIR50520.1"/>
    <property type="molecule type" value="Genomic_DNA"/>
</dbReference>
<name>A0A0D0VYT8_CRYGA</name>